<keyword evidence="2" id="KW-1185">Reference proteome</keyword>
<protein>
    <submittedName>
        <fullName evidence="1">BH2908 protein</fullName>
    </submittedName>
</protein>
<reference evidence="1 2" key="1">
    <citation type="journal article" date="2000" name="Nucleic Acids Res.">
        <title>Complete genome sequence of the alkaliphilic bacterium Bacillus halodurans and genomic sequence comparison with Bacillus subtilis.</title>
        <authorList>
            <person name="Takami H."/>
            <person name="Nakasone K."/>
            <person name="Takaki Y."/>
            <person name="Maeno G."/>
            <person name="Sasaki R."/>
            <person name="Masui N."/>
            <person name="Fuji F."/>
            <person name="Hirama C."/>
            <person name="Nakamura Y."/>
            <person name="Ogasawara N."/>
            <person name="Kuhara S."/>
            <person name="Horikoshi K."/>
        </authorList>
    </citation>
    <scope>NUCLEOTIDE SEQUENCE [LARGE SCALE GENOMIC DNA]</scope>
    <source>
        <strain evidence="2">ATCC BAA-125 / DSM 18197 / FERM 7344 / JCM 9153 / C-125</strain>
    </source>
</reference>
<dbReference type="EMBL" id="BA000004">
    <property type="protein sequence ID" value="BAB06627.1"/>
    <property type="molecule type" value="Genomic_DNA"/>
</dbReference>
<dbReference type="Proteomes" id="UP000001258">
    <property type="component" value="Chromosome"/>
</dbReference>
<evidence type="ECO:0000313" key="2">
    <source>
        <dbReference type="Proteomes" id="UP000001258"/>
    </source>
</evidence>
<accession>Q9K8U4</accession>
<dbReference type="AlphaFoldDB" id="Q9K8U4"/>
<name>Q9K8U4_HALH5</name>
<evidence type="ECO:0000313" key="1">
    <source>
        <dbReference type="EMBL" id="BAB06627.1"/>
    </source>
</evidence>
<gene>
    <name evidence="1" type="ordered locus">BH2908</name>
</gene>
<dbReference type="PIR" id="D84013">
    <property type="entry name" value="D84013"/>
</dbReference>
<proteinExistence type="predicted"/>
<organism evidence="1 2">
    <name type="scientific">Halalkalibacterium halodurans (strain ATCC BAA-125 / DSM 18197 / FERM 7344 / JCM 9153 / C-125)</name>
    <name type="common">Bacillus halodurans</name>
    <dbReference type="NCBI Taxonomy" id="272558"/>
    <lineage>
        <taxon>Bacteria</taxon>
        <taxon>Bacillati</taxon>
        <taxon>Bacillota</taxon>
        <taxon>Bacilli</taxon>
        <taxon>Bacillales</taxon>
        <taxon>Bacillaceae</taxon>
        <taxon>Halalkalibacterium (ex Joshi et al. 2022)</taxon>
    </lineage>
</organism>
<sequence>MRDAFQGVEFVDLSVNLPKKTLHHFIKQMMNEEYSLYWRYDEDQIKLLIEKEQTVHEIPFIKNAPFLTLSAKSLFVTEPIIAQAIERLLQSEKGSGVVKRHTKGPQYITSYQEGDIESMIEIDGSEKVMMNRNGSMIQYKDDDQTMEPQTIYNIVSLEIDYLLMELYEALQSRDSKVVETCKQKLSRLANQRKQLEPLVRQQ</sequence>
<dbReference type="HOGENOM" id="CLU_1358210_0_0_9"/>
<dbReference type="OrthoDB" id="2828299at2"/>
<dbReference type="KEGG" id="bha:BH2908"/>
<dbReference type="eggNOG" id="ENOG50310N7">
    <property type="taxonomic scope" value="Bacteria"/>
</dbReference>
<dbReference type="RefSeq" id="WP_010899055.1">
    <property type="nucleotide sequence ID" value="NC_002570.2"/>
</dbReference>